<dbReference type="Proteomes" id="UP001201163">
    <property type="component" value="Unassembled WGS sequence"/>
</dbReference>
<sequence length="315" mass="34597">MNSTATIPNQNGQRIVRHAEYYIHGGDVIFRVDNNLFRVHRYFFTRDSAFFRDKLPHPPPPGEFTKGSSDNNPLVLEEVTIVDFERFLWVFYNPKYSLYDANVDEWTSILKLSHQWDFTEVKTLALRELERLEIPPLQKIVMYHSYAVDRNLLQVAYTALTIRAEPITIEEGRVLGLETALQLARARELARSSGPGKKLQSPVNLADAELDVLIRDLFQLPTPDGGSGGRAALPKPTESTTSIGDDGEPQSGTQTSSNPLQGLGDALNGAANGHASNGPTNVHVNGTPNGQANGRRNNHKSTRADSASGIGAIVG</sequence>
<dbReference type="Gene3D" id="3.30.710.10">
    <property type="entry name" value="Potassium Channel Kv1.1, Chain A"/>
    <property type="match status" value="1"/>
</dbReference>
<keyword evidence="4" id="KW-1185">Reference proteome</keyword>
<feature type="compositionally biased region" description="Polar residues" evidence="1">
    <location>
        <begin position="250"/>
        <end position="260"/>
    </location>
</feature>
<comment type="caution">
    <text evidence="3">The sequence shown here is derived from an EMBL/GenBank/DDBJ whole genome shotgun (WGS) entry which is preliminary data.</text>
</comment>
<gene>
    <name evidence="3" type="ORF">EDB92DRAFT_2083812</name>
</gene>
<dbReference type="EMBL" id="JAKELL010000008">
    <property type="protein sequence ID" value="KAH8996790.1"/>
    <property type="molecule type" value="Genomic_DNA"/>
</dbReference>
<name>A0AAD4QG74_9AGAM</name>
<dbReference type="AlphaFoldDB" id="A0AAD4QG74"/>
<evidence type="ECO:0000313" key="3">
    <source>
        <dbReference type="EMBL" id="KAH8996790.1"/>
    </source>
</evidence>
<evidence type="ECO:0000313" key="4">
    <source>
        <dbReference type="Proteomes" id="UP001201163"/>
    </source>
</evidence>
<organism evidence="3 4">
    <name type="scientific">Lactarius akahatsu</name>
    <dbReference type="NCBI Taxonomy" id="416441"/>
    <lineage>
        <taxon>Eukaryota</taxon>
        <taxon>Fungi</taxon>
        <taxon>Dikarya</taxon>
        <taxon>Basidiomycota</taxon>
        <taxon>Agaricomycotina</taxon>
        <taxon>Agaricomycetes</taxon>
        <taxon>Russulales</taxon>
        <taxon>Russulaceae</taxon>
        <taxon>Lactarius</taxon>
    </lineage>
</organism>
<dbReference type="PROSITE" id="PS50097">
    <property type="entry name" value="BTB"/>
    <property type="match status" value="1"/>
</dbReference>
<proteinExistence type="predicted"/>
<feature type="compositionally biased region" description="Low complexity" evidence="1">
    <location>
        <begin position="262"/>
        <end position="275"/>
    </location>
</feature>
<feature type="domain" description="BTB" evidence="2">
    <location>
        <begin position="26"/>
        <end position="100"/>
    </location>
</feature>
<evidence type="ECO:0000259" key="2">
    <source>
        <dbReference type="PROSITE" id="PS50097"/>
    </source>
</evidence>
<reference evidence="3" key="1">
    <citation type="submission" date="2022-01" db="EMBL/GenBank/DDBJ databases">
        <title>Comparative genomics reveals a dynamic genome evolution in the ectomycorrhizal milk-cap (Lactarius) mushrooms.</title>
        <authorList>
            <consortium name="DOE Joint Genome Institute"/>
            <person name="Lebreton A."/>
            <person name="Tang N."/>
            <person name="Kuo A."/>
            <person name="LaButti K."/>
            <person name="Drula E."/>
            <person name="Barry K."/>
            <person name="Clum A."/>
            <person name="Lipzen A."/>
            <person name="Mousain D."/>
            <person name="Ng V."/>
            <person name="Wang R."/>
            <person name="Wang X."/>
            <person name="Dai Y."/>
            <person name="Henrissat B."/>
            <person name="Grigoriev I.V."/>
            <person name="Guerin-Laguette A."/>
            <person name="Yu F."/>
            <person name="Martin F.M."/>
        </authorList>
    </citation>
    <scope>NUCLEOTIDE SEQUENCE</scope>
    <source>
        <strain evidence="3">QP</strain>
    </source>
</reference>
<accession>A0AAD4QG74</accession>
<dbReference type="SUPFAM" id="SSF54695">
    <property type="entry name" value="POZ domain"/>
    <property type="match status" value="1"/>
</dbReference>
<feature type="compositionally biased region" description="Polar residues" evidence="1">
    <location>
        <begin position="277"/>
        <end position="295"/>
    </location>
</feature>
<evidence type="ECO:0000256" key="1">
    <source>
        <dbReference type="SAM" id="MobiDB-lite"/>
    </source>
</evidence>
<dbReference type="InterPro" id="IPR000210">
    <property type="entry name" value="BTB/POZ_dom"/>
</dbReference>
<feature type="region of interest" description="Disordered" evidence="1">
    <location>
        <begin position="221"/>
        <end position="315"/>
    </location>
</feature>
<protein>
    <recommendedName>
        <fullName evidence="2">BTB domain-containing protein</fullName>
    </recommendedName>
</protein>
<dbReference type="InterPro" id="IPR011333">
    <property type="entry name" value="SKP1/BTB/POZ_sf"/>
</dbReference>
<dbReference type="Pfam" id="PF00651">
    <property type="entry name" value="BTB"/>
    <property type="match status" value="1"/>
</dbReference>